<proteinExistence type="predicted"/>
<evidence type="ECO:0000256" key="1">
    <source>
        <dbReference type="SAM" id="MobiDB-lite"/>
    </source>
</evidence>
<dbReference type="EMBL" id="JBFOLJ010000004">
    <property type="protein sequence ID" value="KAL2543883.1"/>
    <property type="molecule type" value="Genomic_DNA"/>
</dbReference>
<gene>
    <name evidence="3" type="ORF">Fot_13116</name>
</gene>
<dbReference type="Proteomes" id="UP001604277">
    <property type="component" value="Unassembled WGS sequence"/>
</dbReference>
<evidence type="ECO:0000259" key="2">
    <source>
        <dbReference type="Pfam" id="PF23655"/>
    </source>
</evidence>
<evidence type="ECO:0000313" key="4">
    <source>
        <dbReference type="Proteomes" id="UP001604277"/>
    </source>
</evidence>
<protein>
    <recommendedName>
        <fullName evidence="2">LYR motif containing domain-containing protein</fullName>
    </recommendedName>
</protein>
<dbReference type="PANTHER" id="PTHR36724">
    <property type="entry name" value="COMPLEX 1 LYR-LIKE PROTEIN"/>
    <property type="match status" value="1"/>
</dbReference>
<accession>A0ABD1W2K0</accession>
<feature type="domain" description="LYR motif containing" evidence="2">
    <location>
        <begin position="178"/>
        <end position="247"/>
    </location>
</feature>
<dbReference type="InterPro" id="IPR056185">
    <property type="entry name" value="LYRM_2_plant"/>
</dbReference>
<organism evidence="3 4">
    <name type="scientific">Forsythia ovata</name>
    <dbReference type="NCBI Taxonomy" id="205694"/>
    <lineage>
        <taxon>Eukaryota</taxon>
        <taxon>Viridiplantae</taxon>
        <taxon>Streptophyta</taxon>
        <taxon>Embryophyta</taxon>
        <taxon>Tracheophyta</taxon>
        <taxon>Spermatophyta</taxon>
        <taxon>Magnoliopsida</taxon>
        <taxon>eudicotyledons</taxon>
        <taxon>Gunneridae</taxon>
        <taxon>Pentapetalae</taxon>
        <taxon>asterids</taxon>
        <taxon>lamiids</taxon>
        <taxon>Lamiales</taxon>
        <taxon>Oleaceae</taxon>
        <taxon>Forsythieae</taxon>
        <taxon>Forsythia</taxon>
    </lineage>
</organism>
<comment type="caution">
    <text evidence="3">The sequence shown here is derived from an EMBL/GenBank/DDBJ whole genome shotgun (WGS) entry which is preliminary data.</text>
</comment>
<keyword evidence="4" id="KW-1185">Reference proteome</keyword>
<feature type="region of interest" description="Disordered" evidence="1">
    <location>
        <begin position="144"/>
        <end position="163"/>
    </location>
</feature>
<evidence type="ECO:0000313" key="3">
    <source>
        <dbReference type="EMBL" id="KAL2543883.1"/>
    </source>
</evidence>
<sequence>MNSDRWSLEIYEFIGDFWRNFSSRLAAQHRKCCYMDIIIMSIETLVQQVLDECKVGIRTGVRDGFVKILLGECSLLYTGHNSMVGSQNLHENIFCLLMDLACPQIVLVYIAHPKLKPKILSEFLNLKIEPLHLSRPTSRLPIFKASESSGSAGDSKRSLAKQGKGEMTKGLVWATSEDLARNRGRVISLYRQILRSLNSPDLPLNLATRLAKKAKVRAIFMLGLEERSLHNIEDLIHAANYSLSLLKKGEIPKHIQ</sequence>
<reference evidence="4" key="1">
    <citation type="submission" date="2024-07" db="EMBL/GenBank/DDBJ databases">
        <title>Two chromosome-level genome assemblies of Korean endemic species Abeliophyllum distichum and Forsythia ovata (Oleaceae).</title>
        <authorList>
            <person name="Jang H."/>
        </authorList>
    </citation>
    <scope>NUCLEOTIDE SEQUENCE [LARGE SCALE GENOMIC DNA]</scope>
</reference>
<dbReference type="Pfam" id="PF23655">
    <property type="entry name" value="LYRM_2"/>
    <property type="match status" value="1"/>
</dbReference>
<name>A0ABD1W2K0_9LAMI</name>
<dbReference type="AlphaFoldDB" id="A0ABD1W2K0"/>
<dbReference type="PANTHER" id="PTHR36724:SF1">
    <property type="entry name" value="COMPLEX 1 LYR-LIKE PROTEIN"/>
    <property type="match status" value="1"/>
</dbReference>